<dbReference type="InterPro" id="IPR015883">
    <property type="entry name" value="Glyco_hydro_20_cat"/>
</dbReference>
<dbReference type="EMBL" id="CXWC01000005">
    <property type="protein sequence ID" value="CTQ69071.1"/>
    <property type="molecule type" value="Genomic_DNA"/>
</dbReference>
<dbReference type="RefSeq" id="WP_055391679.1">
    <property type="nucleotide sequence ID" value="NZ_CXWA01000017.1"/>
</dbReference>
<evidence type="ECO:0000256" key="3">
    <source>
        <dbReference type="ARBA" id="ARBA00012663"/>
    </source>
</evidence>
<dbReference type="PRINTS" id="PR00738">
    <property type="entry name" value="GLHYDRLASE20"/>
</dbReference>
<evidence type="ECO:0000256" key="1">
    <source>
        <dbReference type="ARBA" id="ARBA00001231"/>
    </source>
</evidence>
<feature type="domain" description="Glycoside hydrolase family 20 catalytic" evidence="7">
    <location>
        <begin position="271"/>
        <end position="617"/>
    </location>
</feature>
<dbReference type="OrthoDB" id="9763537at2"/>
<reference evidence="9" key="1">
    <citation type="submission" date="2015-07" db="EMBL/GenBank/DDBJ databases">
        <authorList>
            <person name="Rodrigo-Torres Lidia"/>
            <person name="Arahal R.David."/>
        </authorList>
    </citation>
    <scope>NUCLEOTIDE SEQUENCE [LARGE SCALE GENOMIC DNA]</scope>
    <source>
        <strain evidence="9">CECT 5096</strain>
    </source>
</reference>
<dbReference type="InterPro" id="IPR029018">
    <property type="entry name" value="Hex-like_dom2"/>
</dbReference>
<dbReference type="Pfam" id="PF00728">
    <property type="entry name" value="Glyco_hydro_20"/>
    <property type="match status" value="1"/>
</dbReference>
<organism evidence="8 9">
    <name type="scientific">Roseibium album</name>
    <dbReference type="NCBI Taxonomy" id="311410"/>
    <lineage>
        <taxon>Bacteria</taxon>
        <taxon>Pseudomonadati</taxon>
        <taxon>Pseudomonadota</taxon>
        <taxon>Alphaproteobacteria</taxon>
        <taxon>Hyphomicrobiales</taxon>
        <taxon>Stappiaceae</taxon>
        <taxon>Roseibium</taxon>
    </lineage>
</organism>
<keyword evidence="9" id="KW-1185">Reference proteome</keyword>
<dbReference type="PANTHER" id="PTHR22600:SF57">
    <property type="entry name" value="BETA-N-ACETYLHEXOSAMINIDASE"/>
    <property type="match status" value="1"/>
</dbReference>
<dbReference type="SUPFAM" id="SSF51445">
    <property type="entry name" value="(Trans)glycosidases"/>
    <property type="match status" value="1"/>
</dbReference>
<protein>
    <recommendedName>
        <fullName evidence="3">beta-N-acetylhexosaminidase</fullName>
        <ecNumber evidence="3">3.2.1.52</ecNumber>
    </recommendedName>
    <alternativeName>
        <fullName evidence="5">Beta-N-acetylhexosaminidase</fullName>
    </alternativeName>
</protein>
<dbReference type="Gene3D" id="3.30.379.10">
    <property type="entry name" value="Chitobiase/beta-hexosaminidase domain 2-like"/>
    <property type="match status" value="1"/>
</dbReference>
<evidence type="ECO:0000313" key="9">
    <source>
        <dbReference type="Proteomes" id="UP000049983"/>
    </source>
</evidence>
<dbReference type="GO" id="GO:0030203">
    <property type="term" value="P:glycosaminoglycan metabolic process"/>
    <property type="evidence" value="ECO:0007669"/>
    <property type="project" value="TreeGrafter"/>
</dbReference>
<accession>A0A0M6ZP47</accession>
<dbReference type="AlphaFoldDB" id="A0A0M6ZP47"/>
<keyword evidence="4 8" id="KW-0378">Hydrolase</keyword>
<dbReference type="InterPro" id="IPR025705">
    <property type="entry name" value="Beta_hexosaminidase_sua/sub"/>
</dbReference>
<evidence type="ECO:0000259" key="7">
    <source>
        <dbReference type="Pfam" id="PF00728"/>
    </source>
</evidence>
<dbReference type="InterPro" id="IPR017853">
    <property type="entry name" value="GH"/>
</dbReference>
<evidence type="ECO:0000256" key="6">
    <source>
        <dbReference type="PIRSR" id="PIRSR625705-1"/>
    </source>
</evidence>
<evidence type="ECO:0000256" key="4">
    <source>
        <dbReference type="ARBA" id="ARBA00022801"/>
    </source>
</evidence>
<sequence length="636" mass="70880">MTSLVLDSFYQPAETLKDARLELALTNVGSKPLKAFSLAYTALTRASAEAVLENADSFRRVANFHEIAPVKGLELQPGESWRFAIKGLVNPARHRLDGPKSGYVTANGNIMEVQCTDLKAPVELITGDRKILPDGRATDPLHIVPWPQSVEIDAYRDDVSGFHIATTTPEDLAAASRINALSARLFSNAPLPFLFTESSNLLTLEFHEDPRLANDGYTLDWSARSVTLRHGGAVGRDYGLTVLAQISYGVYCAPERFKFPMTGTIADAPRFAWRGTHLDVSRHFRDAKDVKRLLDILAWCRMNVFQWHLTDDEGWRLEIRAYPELTTKGSRRGPGTMQESQLGFASESYGGFYTQEDVREVVAHAAGLNIDVLPEIDIPGHCTAVLKTYPYMADQAEPPESYHSIQGYPNNALNPAMDETYGFLEKVFAEMADLFPFEFVHIGGDEVDDRSWLSSPKVQRLMEERGLGDTMEVQAYFMGRVRGILKSLGKNLAGWDEVSHGGGIDPDGVLLMAWQKQEVTRELIEQGYEVICTPGQNYYMDMVQGTCWQEPGASWAGVATPEETYAYEPAAGLSSAGKDLLRGVQACIWCEHMTSNEIFNHMVFPRLFAVAEAGWTQPEHKDWQRFAYQSALFPAL</sequence>
<dbReference type="GeneID" id="97669404"/>
<dbReference type="PANTHER" id="PTHR22600">
    <property type="entry name" value="BETA-HEXOSAMINIDASE"/>
    <property type="match status" value="1"/>
</dbReference>
<dbReference type="Proteomes" id="UP000049983">
    <property type="component" value="Unassembled WGS sequence"/>
</dbReference>
<dbReference type="EC" id="3.2.1.52" evidence="3"/>
<keyword evidence="8" id="KW-0326">Glycosidase</keyword>
<name>A0A0M6ZP47_9HYPH</name>
<dbReference type="Gene3D" id="3.20.20.80">
    <property type="entry name" value="Glycosidases"/>
    <property type="match status" value="1"/>
</dbReference>
<dbReference type="STRING" id="311410.LA5095_06044"/>
<dbReference type="GO" id="GO:0005975">
    <property type="term" value="P:carbohydrate metabolic process"/>
    <property type="evidence" value="ECO:0007669"/>
    <property type="project" value="InterPro"/>
</dbReference>
<evidence type="ECO:0000256" key="5">
    <source>
        <dbReference type="ARBA" id="ARBA00030512"/>
    </source>
</evidence>
<gene>
    <name evidence="8" type="primary">exo I</name>
    <name evidence="8" type="ORF">LA5096_02006</name>
</gene>
<dbReference type="CDD" id="cd06563">
    <property type="entry name" value="GH20_chitobiase-like"/>
    <property type="match status" value="1"/>
</dbReference>
<comment type="similarity">
    <text evidence="2">Belongs to the glycosyl hydrolase 20 family.</text>
</comment>
<evidence type="ECO:0000256" key="2">
    <source>
        <dbReference type="ARBA" id="ARBA00006285"/>
    </source>
</evidence>
<proteinExistence type="inferred from homology"/>
<dbReference type="GO" id="GO:0004563">
    <property type="term" value="F:beta-N-acetylhexosaminidase activity"/>
    <property type="evidence" value="ECO:0007669"/>
    <property type="project" value="UniProtKB-EC"/>
</dbReference>
<comment type="catalytic activity">
    <reaction evidence="1">
        <text>Hydrolysis of terminal non-reducing N-acetyl-D-hexosamine residues in N-acetyl-beta-D-hexosaminides.</text>
        <dbReference type="EC" id="3.2.1.52"/>
    </reaction>
</comment>
<dbReference type="SUPFAM" id="SSF55545">
    <property type="entry name" value="beta-N-acetylhexosaminidase-like domain"/>
    <property type="match status" value="1"/>
</dbReference>
<dbReference type="GO" id="GO:0016020">
    <property type="term" value="C:membrane"/>
    <property type="evidence" value="ECO:0007669"/>
    <property type="project" value="TreeGrafter"/>
</dbReference>
<feature type="active site" description="Proton donor" evidence="6">
    <location>
        <position position="446"/>
    </location>
</feature>
<evidence type="ECO:0000313" key="8">
    <source>
        <dbReference type="EMBL" id="CTQ69071.1"/>
    </source>
</evidence>